<gene>
    <name evidence="1" type="ORF">L484_016212</name>
</gene>
<proteinExistence type="predicted"/>
<organism evidence="1 2">
    <name type="scientific">Morus notabilis</name>
    <dbReference type="NCBI Taxonomy" id="981085"/>
    <lineage>
        <taxon>Eukaryota</taxon>
        <taxon>Viridiplantae</taxon>
        <taxon>Streptophyta</taxon>
        <taxon>Embryophyta</taxon>
        <taxon>Tracheophyta</taxon>
        <taxon>Spermatophyta</taxon>
        <taxon>Magnoliopsida</taxon>
        <taxon>eudicotyledons</taxon>
        <taxon>Gunneridae</taxon>
        <taxon>Pentapetalae</taxon>
        <taxon>rosids</taxon>
        <taxon>fabids</taxon>
        <taxon>Rosales</taxon>
        <taxon>Moraceae</taxon>
        <taxon>Moreae</taxon>
        <taxon>Morus</taxon>
    </lineage>
</organism>
<sequence>MAVFINLTGANRISLIGKVRQIIGSFALSSPERDLANFHGPIMHLQLGEVSTIVVSAPEAGKRSYENAGHNLRLKAISTHPEHHILWCCRHCFCEIWRLLEANA</sequence>
<protein>
    <submittedName>
        <fullName evidence="1">Uncharacterized protein</fullName>
    </submittedName>
</protein>
<evidence type="ECO:0000313" key="1">
    <source>
        <dbReference type="EMBL" id="EXC22146.1"/>
    </source>
</evidence>
<dbReference type="EMBL" id="KE345966">
    <property type="protein sequence ID" value="EXC22146.1"/>
    <property type="molecule type" value="Genomic_DNA"/>
</dbReference>
<dbReference type="Proteomes" id="UP000030645">
    <property type="component" value="Unassembled WGS sequence"/>
</dbReference>
<keyword evidence="2" id="KW-1185">Reference proteome</keyword>
<dbReference type="AlphaFoldDB" id="W9SAB1"/>
<name>W9SAB1_9ROSA</name>
<evidence type="ECO:0000313" key="2">
    <source>
        <dbReference type="Proteomes" id="UP000030645"/>
    </source>
</evidence>
<accession>W9SAB1</accession>
<reference evidence="2" key="1">
    <citation type="submission" date="2013-01" db="EMBL/GenBank/DDBJ databases">
        <title>Draft Genome Sequence of a Mulberry Tree, Morus notabilis C.K. Schneid.</title>
        <authorList>
            <person name="He N."/>
            <person name="Zhao S."/>
        </authorList>
    </citation>
    <scope>NUCLEOTIDE SEQUENCE</scope>
</reference>